<dbReference type="AlphaFoldDB" id="A0A2H3DFW1"/>
<keyword evidence="4" id="KW-1185">Reference proteome</keyword>
<dbReference type="EMBL" id="KZ293658">
    <property type="protein sequence ID" value="PBK92704.1"/>
    <property type="molecule type" value="Genomic_DNA"/>
</dbReference>
<dbReference type="Pfam" id="PF08148">
    <property type="entry name" value="DSHCT"/>
    <property type="match status" value="1"/>
</dbReference>
<evidence type="ECO:0000313" key="4">
    <source>
        <dbReference type="Proteomes" id="UP000217790"/>
    </source>
</evidence>
<accession>A0A2H3DFW1</accession>
<sequence length="128" mass="14841">MGIKDDKFLGLVKKIEAMENQMFKTPPHDDKRLPELYTLYFKKRDVQDRIRGLKKRIQSTHDVLQLEELECRKCVLRRLGFTTGEDIIDVKAGLCARFLRGIELLLTELIFNGVFNIKPEQCAALLSC</sequence>
<dbReference type="Proteomes" id="UP000217790">
    <property type="component" value="Unassembled WGS sequence"/>
</dbReference>
<dbReference type="STRING" id="47427.A0A2H3DFW1"/>
<dbReference type="InParanoid" id="A0A2H3DFW1"/>
<reference evidence="4" key="1">
    <citation type="journal article" date="2017" name="Nat. Ecol. Evol.">
        <title>Genome expansion and lineage-specific genetic innovations in the forest pathogenic fungi Armillaria.</title>
        <authorList>
            <person name="Sipos G."/>
            <person name="Prasanna A.N."/>
            <person name="Walter M.C."/>
            <person name="O'Connor E."/>
            <person name="Balint B."/>
            <person name="Krizsan K."/>
            <person name="Kiss B."/>
            <person name="Hess J."/>
            <person name="Varga T."/>
            <person name="Slot J."/>
            <person name="Riley R."/>
            <person name="Boka B."/>
            <person name="Rigling D."/>
            <person name="Barry K."/>
            <person name="Lee J."/>
            <person name="Mihaltcheva S."/>
            <person name="LaButti K."/>
            <person name="Lipzen A."/>
            <person name="Waldron R."/>
            <person name="Moloney N.M."/>
            <person name="Sperisen C."/>
            <person name="Kredics L."/>
            <person name="Vagvoelgyi C."/>
            <person name="Patrignani A."/>
            <person name="Fitzpatrick D."/>
            <person name="Nagy I."/>
            <person name="Doyle S."/>
            <person name="Anderson J.B."/>
            <person name="Grigoriev I.V."/>
            <person name="Gueldener U."/>
            <person name="Muensterkoetter M."/>
            <person name="Nagy L.G."/>
        </authorList>
    </citation>
    <scope>NUCLEOTIDE SEQUENCE [LARGE SCALE GENOMIC DNA]</scope>
    <source>
        <strain evidence="4">Ar21-2</strain>
    </source>
</reference>
<gene>
    <name evidence="3" type="ORF">ARMGADRAFT_930435</name>
</gene>
<name>A0A2H3DFW1_ARMGA</name>
<organism evidence="3 4">
    <name type="scientific">Armillaria gallica</name>
    <name type="common">Bulbous honey fungus</name>
    <name type="synonym">Armillaria bulbosa</name>
    <dbReference type="NCBI Taxonomy" id="47427"/>
    <lineage>
        <taxon>Eukaryota</taxon>
        <taxon>Fungi</taxon>
        <taxon>Dikarya</taxon>
        <taxon>Basidiomycota</taxon>
        <taxon>Agaricomycotina</taxon>
        <taxon>Agaricomycetes</taxon>
        <taxon>Agaricomycetidae</taxon>
        <taxon>Agaricales</taxon>
        <taxon>Marasmiineae</taxon>
        <taxon>Physalacriaceae</taxon>
        <taxon>Armillaria</taxon>
    </lineage>
</organism>
<evidence type="ECO:0000259" key="2">
    <source>
        <dbReference type="Pfam" id="PF13234"/>
    </source>
</evidence>
<dbReference type="OrthoDB" id="64767at2759"/>
<evidence type="ECO:0000313" key="3">
    <source>
        <dbReference type="EMBL" id="PBK92704.1"/>
    </source>
</evidence>
<proteinExistence type="predicted"/>
<dbReference type="Pfam" id="PF13234">
    <property type="entry name" value="MTR4_beta-barrel"/>
    <property type="match status" value="1"/>
</dbReference>
<dbReference type="InterPro" id="IPR012961">
    <property type="entry name" value="Ski2/MTR4_C"/>
</dbReference>
<feature type="domain" description="Exosome RNA helicase MTR4-like beta-barrel" evidence="2">
    <location>
        <begin position="1"/>
        <end position="58"/>
    </location>
</feature>
<dbReference type="OMA" id="NIKPEQC"/>
<protein>
    <submittedName>
        <fullName evidence="3">Uncharacterized protein</fullName>
    </submittedName>
</protein>
<feature type="domain" description="ATP-dependent RNA helicase Ski2/MTR4 C-terminal" evidence="1">
    <location>
        <begin position="90"/>
        <end position="128"/>
    </location>
</feature>
<dbReference type="Gene3D" id="1.10.3380.30">
    <property type="match status" value="1"/>
</dbReference>
<dbReference type="InterPro" id="IPR025696">
    <property type="entry name" value="Beta-barrel_MTR4"/>
</dbReference>
<evidence type="ECO:0000259" key="1">
    <source>
        <dbReference type="Pfam" id="PF08148"/>
    </source>
</evidence>